<proteinExistence type="predicted"/>
<reference evidence="1" key="1">
    <citation type="journal article" date="2023" name="IMA Fungus">
        <title>Comparative genomic study of the Penicillium genus elucidates a diverse pangenome and 15 lateral gene transfer events.</title>
        <authorList>
            <person name="Petersen C."/>
            <person name="Sorensen T."/>
            <person name="Nielsen M.R."/>
            <person name="Sondergaard T.E."/>
            <person name="Sorensen J.L."/>
            <person name="Fitzpatrick D.A."/>
            <person name="Frisvad J.C."/>
            <person name="Nielsen K.L."/>
        </authorList>
    </citation>
    <scope>NUCLEOTIDE SEQUENCE</scope>
    <source>
        <strain evidence="1">IBT 17514</strain>
    </source>
</reference>
<keyword evidence="2" id="KW-1185">Reference proteome</keyword>
<organism evidence="1 2">
    <name type="scientific">Penicillium malachiteum</name>
    <dbReference type="NCBI Taxonomy" id="1324776"/>
    <lineage>
        <taxon>Eukaryota</taxon>
        <taxon>Fungi</taxon>
        <taxon>Dikarya</taxon>
        <taxon>Ascomycota</taxon>
        <taxon>Pezizomycotina</taxon>
        <taxon>Eurotiomycetes</taxon>
        <taxon>Eurotiomycetidae</taxon>
        <taxon>Eurotiales</taxon>
        <taxon>Aspergillaceae</taxon>
        <taxon>Penicillium</taxon>
    </lineage>
</organism>
<sequence length="462" mass="52245">MQLSAAFWESYYPVNLDIKAIGEVDLWFQLMANFMALPAKTKALENAISALSCLYLGAANGDKQLMGNGMQLYNNAIRHVSSQLAKGSVSEDAIYTGVIFKAIDTFNCPSGASPIIAHMEGHNTLLRHSDAMGKNNLFKPVYKLLKQNLMYAPLILFKSSGSDFDYLKKHNDDPPFDELFEVYVGITSLVASARSIDAGSPNTAACTRLLRQCLGQRKKALEWYYRHLHSIGGPPIQCPINKLNPKNHTLPPSEDVFTYLYDFHTFRNAEMHVFFWKAMAILQTMIYQSRIRVLRHTKRFGSEIYPEIYNELRMAGAYADNICRAIPYWFQDKMGSYGVLKIMTVLIILFKIYTHLRHFKLFLWVQHVCKEVANDGIDLATCLSHVWWKYWIACKDPTVNFEISLVFNMNFADGISKFSGDDATPVTEKGDSAELEVEAKSEVSETGESSGELIFVLENPIG</sequence>
<evidence type="ECO:0000313" key="1">
    <source>
        <dbReference type="EMBL" id="KAJ5719171.1"/>
    </source>
</evidence>
<dbReference type="Proteomes" id="UP001215712">
    <property type="component" value="Unassembled WGS sequence"/>
</dbReference>
<protein>
    <submittedName>
        <fullName evidence="1">Uncharacterized protein</fullName>
    </submittedName>
</protein>
<dbReference type="PANTHER" id="PTHR38111">
    <property type="entry name" value="ZN(2)-C6 FUNGAL-TYPE DOMAIN-CONTAINING PROTEIN-RELATED"/>
    <property type="match status" value="1"/>
</dbReference>
<dbReference type="InterPro" id="IPR053178">
    <property type="entry name" value="Osmoadaptation_assoc"/>
</dbReference>
<gene>
    <name evidence="1" type="ORF">N7493_007626</name>
</gene>
<dbReference type="PANTHER" id="PTHR38111:SF11">
    <property type="entry name" value="TRANSCRIPTION FACTOR DOMAIN-CONTAINING PROTEIN-RELATED"/>
    <property type="match status" value="1"/>
</dbReference>
<name>A0AAD6MUB2_9EURO</name>
<reference evidence="1" key="2">
    <citation type="submission" date="2023-01" db="EMBL/GenBank/DDBJ databases">
        <authorList>
            <person name="Petersen C."/>
        </authorList>
    </citation>
    <scope>NUCLEOTIDE SEQUENCE</scope>
    <source>
        <strain evidence="1">IBT 17514</strain>
    </source>
</reference>
<accession>A0AAD6MUB2</accession>
<dbReference type="EMBL" id="JAQJAN010000011">
    <property type="protein sequence ID" value="KAJ5719171.1"/>
    <property type="molecule type" value="Genomic_DNA"/>
</dbReference>
<evidence type="ECO:0000313" key="2">
    <source>
        <dbReference type="Proteomes" id="UP001215712"/>
    </source>
</evidence>
<dbReference type="AlphaFoldDB" id="A0AAD6MUB2"/>
<comment type="caution">
    <text evidence="1">The sequence shown here is derived from an EMBL/GenBank/DDBJ whole genome shotgun (WGS) entry which is preliminary data.</text>
</comment>